<sequence length="202" mass="23215">MITRWQQQPFSIVTTKMKKCLYKSLFCKSGTCSSIAGGMSLSSLHVLVSKTTTQTRFLATSKQKRKWVREQGNNKPFMKKKYASILEKEAAGGTSNIDTKVNSSSTTTNWRPFFFLGVFPILMSGIVVLSREDLREEVEKKGIGRFLKDLKNWRTLRALEHDKVMLNNNLRHQQHDDHETNNVNNNNSNSQRQDEETNNDAR</sequence>
<evidence type="ECO:0000313" key="2">
    <source>
        <dbReference type="EMBL" id="OEU22750.1"/>
    </source>
</evidence>
<protein>
    <submittedName>
        <fullName evidence="2">Uncharacterized protein</fullName>
    </submittedName>
</protein>
<accession>A0A1E7FX69</accession>
<evidence type="ECO:0000313" key="3">
    <source>
        <dbReference type="Proteomes" id="UP000095751"/>
    </source>
</evidence>
<reference evidence="2 3" key="1">
    <citation type="submission" date="2016-09" db="EMBL/GenBank/DDBJ databases">
        <title>Extensive genetic diversity and differential bi-allelic expression allows diatom success in the polar Southern Ocean.</title>
        <authorList>
            <consortium name="DOE Joint Genome Institute"/>
            <person name="Mock T."/>
            <person name="Otillar R.P."/>
            <person name="Strauss J."/>
            <person name="Dupont C."/>
            <person name="Frickenhaus S."/>
            <person name="Maumus F."/>
            <person name="Mcmullan M."/>
            <person name="Sanges R."/>
            <person name="Schmutz J."/>
            <person name="Toseland A."/>
            <person name="Valas R."/>
            <person name="Veluchamy A."/>
            <person name="Ward B.J."/>
            <person name="Allen A."/>
            <person name="Barry K."/>
            <person name="Falciatore A."/>
            <person name="Ferrante M."/>
            <person name="Fortunato A.E."/>
            <person name="Gloeckner G."/>
            <person name="Gruber A."/>
            <person name="Hipkin R."/>
            <person name="Janech M."/>
            <person name="Kroth P."/>
            <person name="Leese F."/>
            <person name="Lindquist E."/>
            <person name="Lyon B.R."/>
            <person name="Martin J."/>
            <person name="Mayer C."/>
            <person name="Parker M."/>
            <person name="Quesneville H."/>
            <person name="Raymond J."/>
            <person name="Uhlig C."/>
            <person name="Valentin K.U."/>
            <person name="Worden A.Z."/>
            <person name="Armbrust E.V."/>
            <person name="Bowler C."/>
            <person name="Green B."/>
            <person name="Moulton V."/>
            <person name="Van Oosterhout C."/>
            <person name="Grigoriev I."/>
        </authorList>
    </citation>
    <scope>NUCLEOTIDE SEQUENCE [LARGE SCALE GENOMIC DNA]</scope>
    <source>
        <strain evidence="2 3">CCMP1102</strain>
    </source>
</reference>
<dbReference type="Proteomes" id="UP000095751">
    <property type="component" value="Unassembled WGS sequence"/>
</dbReference>
<feature type="compositionally biased region" description="Low complexity" evidence="1">
    <location>
        <begin position="181"/>
        <end position="190"/>
    </location>
</feature>
<keyword evidence="3" id="KW-1185">Reference proteome</keyword>
<name>A0A1E7FX69_9STRA</name>
<proteinExistence type="predicted"/>
<dbReference type="KEGG" id="fcy:FRACYDRAFT_267374"/>
<evidence type="ECO:0000256" key="1">
    <source>
        <dbReference type="SAM" id="MobiDB-lite"/>
    </source>
</evidence>
<gene>
    <name evidence="2" type="ORF">FRACYDRAFT_267374</name>
</gene>
<dbReference type="OrthoDB" id="54478at2759"/>
<dbReference type="InParanoid" id="A0A1E7FX69"/>
<organism evidence="2 3">
    <name type="scientific">Fragilariopsis cylindrus CCMP1102</name>
    <dbReference type="NCBI Taxonomy" id="635003"/>
    <lineage>
        <taxon>Eukaryota</taxon>
        <taxon>Sar</taxon>
        <taxon>Stramenopiles</taxon>
        <taxon>Ochrophyta</taxon>
        <taxon>Bacillariophyta</taxon>
        <taxon>Bacillariophyceae</taxon>
        <taxon>Bacillariophycidae</taxon>
        <taxon>Bacillariales</taxon>
        <taxon>Bacillariaceae</taxon>
        <taxon>Fragilariopsis</taxon>
    </lineage>
</organism>
<feature type="compositionally biased region" description="Basic and acidic residues" evidence="1">
    <location>
        <begin position="192"/>
        <end position="202"/>
    </location>
</feature>
<feature type="region of interest" description="Disordered" evidence="1">
    <location>
        <begin position="173"/>
        <end position="202"/>
    </location>
</feature>
<dbReference type="AlphaFoldDB" id="A0A1E7FX69"/>
<dbReference type="EMBL" id="KV784353">
    <property type="protein sequence ID" value="OEU22750.1"/>
    <property type="molecule type" value="Genomic_DNA"/>
</dbReference>